<dbReference type="Pfam" id="PF25210">
    <property type="entry name" value="Kelch_FKB95"/>
    <property type="match status" value="1"/>
</dbReference>
<feature type="domain" description="FKB95-like N-terminal Kelch" evidence="1">
    <location>
        <begin position="19"/>
        <end position="90"/>
    </location>
</feature>
<keyword evidence="3" id="KW-1185">Reference proteome</keyword>
<evidence type="ECO:0000313" key="2">
    <source>
        <dbReference type="EMBL" id="CAH2052944.1"/>
    </source>
</evidence>
<organism evidence="2 3">
    <name type="scientific">Thlaspi arvense</name>
    <name type="common">Field penny-cress</name>
    <dbReference type="NCBI Taxonomy" id="13288"/>
    <lineage>
        <taxon>Eukaryota</taxon>
        <taxon>Viridiplantae</taxon>
        <taxon>Streptophyta</taxon>
        <taxon>Embryophyta</taxon>
        <taxon>Tracheophyta</taxon>
        <taxon>Spermatophyta</taxon>
        <taxon>Magnoliopsida</taxon>
        <taxon>eudicotyledons</taxon>
        <taxon>Gunneridae</taxon>
        <taxon>Pentapetalae</taxon>
        <taxon>rosids</taxon>
        <taxon>malvids</taxon>
        <taxon>Brassicales</taxon>
        <taxon>Brassicaceae</taxon>
        <taxon>Thlaspideae</taxon>
        <taxon>Thlaspi</taxon>
    </lineage>
</organism>
<proteinExistence type="predicted"/>
<gene>
    <name evidence="2" type="ORF">TAV2_LOCUS10245</name>
</gene>
<evidence type="ECO:0000259" key="1">
    <source>
        <dbReference type="Pfam" id="PF25210"/>
    </source>
</evidence>
<accession>A0AAU9RWW4</accession>
<name>A0AAU9RWW4_THLAR</name>
<reference evidence="2 3" key="1">
    <citation type="submission" date="2022-03" db="EMBL/GenBank/DDBJ databases">
        <authorList>
            <person name="Nunn A."/>
            <person name="Chopra R."/>
            <person name="Nunn A."/>
            <person name="Contreras Garrido A."/>
        </authorList>
    </citation>
    <scope>NUCLEOTIDE SEQUENCE [LARGE SCALE GENOMIC DNA]</scope>
</reference>
<protein>
    <recommendedName>
        <fullName evidence="1">FKB95-like N-terminal Kelch domain-containing protein</fullName>
    </recommendedName>
</protein>
<dbReference type="EMBL" id="OU466859">
    <property type="protein sequence ID" value="CAH2052944.1"/>
    <property type="molecule type" value="Genomic_DNA"/>
</dbReference>
<sequence>MSYSEKKRKKMEEPTREEVFCYSSDEGALVWYDTEESEWNELEGFVGLPQLSPDSVRLADYGGKMVVLWIKYLPSSDERMIWCAEITLESVEYIKNTQYRD</sequence>
<dbReference type="InterPro" id="IPR057499">
    <property type="entry name" value="Kelch_FKB95"/>
</dbReference>
<dbReference type="Proteomes" id="UP000836841">
    <property type="component" value="Chromosome 3"/>
</dbReference>
<dbReference type="AlphaFoldDB" id="A0AAU9RWW4"/>
<evidence type="ECO:0000313" key="3">
    <source>
        <dbReference type="Proteomes" id="UP000836841"/>
    </source>
</evidence>